<gene>
    <name evidence="6" type="ORF">OFUS_LOCUS26943</name>
</gene>
<dbReference type="PROSITE" id="PS50157">
    <property type="entry name" value="ZINC_FINGER_C2H2_2"/>
    <property type="match status" value="14"/>
</dbReference>
<evidence type="ECO:0000313" key="6">
    <source>
        <dbReference type="EMBL" id="CAH1803338.1"/>
    </source>
</evidence>
<dbReference type="Pfam" id="PF13912">
    <property type="entry name" value="zf-C2H2_6"/>
    <property type="match status" value="1"/>
</dbReference>
<dbReference type="Gene3D" id="3.30.160.60">
    <property type="entry name" value="Classic Zinc Finger"/>
    <property type="match status" value="11"/>
</dbReference>
<accession>A0A8J1TGE3</accession>
<dbReference type="PROSITE" id="PS00028">
    <property type="entry name" value="ZINC_FINGER_C2H2_1"/>
    <property type="match status" value="13"/>
</dbReference>
<dbReference type="Proteomes" id="UP000749559">
    <property type="component" value="Unassembled WGS sequence"/>
</dbReference>
<dbReference type="OrthoDB" id="6077919at2759"/>
<name>A0A8J1TGE3_OWEFU</name>
<dbReference type="Pfam" id="PF00096">
    <property type="entry name" value="zf-C2H2"/>
    <property type="match status" value="7"/>
</dbReference>
<dbReference type="InterPro" id="IPR036236">
    <property type="entry name" value="Znf_C2H2_sf"/>
</dbReference>
<comment type="caution">
    <text evidence="6">The sequence shown here is derived from an EMBL/GenBank/DDBJ whole genome shotgun (WGS) entry which is preliminary data.</text>
</comment>
<keyword evidence="7" id="KW-1185">Reference proteome</keyword>
<dbReference type="PANTHER" id="PTHR24379:SF121">
    <property type="entry name" value="C2H2-TYPE DOMAIN-CONTAINING PROTEIN"/>
    <property type="match status" value="1"/>
</dbReference>
<evidence type="ECO:0000256" key="4">
    <source>
        <dbReference type="ARBA" id="ARBA00022833"/>
    </source>
</evidence>
<protein>
    <submittedName>
        <fullName evidence="6">Uncharacterized protein</fullName>
    </submittedName>
</protein>
<proteinExistence type="predicted"/>
<dbReference type="EMBL" id="CAIIXF020000568">
    <property type="protein sequence ID" value="CAH1803338.1"/>
    <property type="molecule type" value="Genomic_DNA"/>
</dbReference>
<evidence type="ECO:0000256" key="3">
    <source>
        <dbReference type="ARBA" id="ARBA00022771"/>
    </source>
</evidence>
<dbReference type="InterPro" id="IPR013087">
    <property type="entry name" value="Znf_C2H2_type"/>
</dbReference>
<dbReference type="Pfam" id="PF12171">
    <property type="entry name" value="zf-C2H2_jaz"/>
    <property type="match status" value="1"/>
</dbReference>
<organism evidence="6 7">
    <name type="scientific">Owenia fusiformis</name>
    <name type="common">Polychaete worm</name>
    <dbReference type="NCBI Taxonomy" id="6347"/>
    <lineage>
        <taxon>Eukaryota</taxon>
        <taxon>Metazoa</taxon>
        <taxon>Spiralia</taxon>
        <taxon>Lophotrochozoa</taxon>
        <taxon>Annelida</taxon>
        <taxon>Polychaeta</taxon>
        <taxon>Sedentaria</taxon>
        <taxon>Canalipalpata</taxon>
        <taxon>Sabellida</taxon>
        <taxon>Oweniida</taxon>
        <taxon>Oweniidae</taxon>
        <taxon>Owenia</taxon>
    </lineage>
</organism>
<dbReference type="InterPro" id="IPR022755">
    <property type="entry name" value="Znf_C2H2_jaz"/>
</dbReference>
<evidence type="ECO:0000256" key="1">
    <source>
        <dbReference type="ARBA" id="ARBA00022723"/>
    </source>
</evidence>
<feature type="region of interest" description="Disordered" evidence="5">
    <location>
        <begin position="150"/>
        <end position="175"/>
    </location>
</feature>
<keyword evidence="1" id="KW-0479">Metal-binding</keyword>
<evidence type="ECO:0000256" key="5">
    <source>
        <dbReference type="SAM" id="MobiDB-lite"/>
    </source>
</evidence>
<feature type="region of interest" description="Disordered" evidence="5">
    <location>
        <begin position="195"/>
        <end position="214"/>
    </location>
</feature>
<dbReference type="SUPFAM" id="SSF57667">
    <property type="entry name" value="beta-beta-alpha zinc fingers"/>
    <property type="match status" value="9"/>
</dbReference>
<feature type="compositionally biased region" description="Basic and acidic residues" evidence="5">
    <location>
        <begin position="195"/>
        <end position="206"/>
    </location>
</feature>
<dbReference type="GO" id="GO:0008270">
    <property type="term" value="F:zinc ion binding"/>
    <property type="evidence" value="ECO:0007669"/>
    <property type="project" value="UniProtKB-KW"/>
</dbReference>
<sequence>MGEIKIKQHIQELEKHMLKSWKMTFSSVADIEFNTMFMLSSKVLDKTQSYHVSPSGLNKDSWDSIRQLVQFRDERLKKIVQTDGSSREEIVESDSLLASSHPVVSPAIAIDNSPELAEGGEQIPELLECESQNYESSRYNYDIRLSLEDNEDEEDAHGDDGLGHNTAINTPSNDNEIRFEMETINDHHTENIMRNQQKEPSDKNEKQTSSFSLNQYLQIDEPEIQKEKKKIEASQISCSVCYKIFETKKDFNTHMKIHMEGENQEQSMQPVEKNIYALEADVETKEDIIDIEHHNTGKCQECPARFGTMKELNDHIKVTHTTSDSAHIDGHADLALAVVTDEVEHIDIDRNTTTETGKCKKNRACKSVKNSFTTVKELGRHLKRSSPIPKLKCPNCKECFPSPSHLNRHVNDAHPGSKKVKGQHLNSKEAKKKSCVNCNLEFYTHSGLRRHLHGRPPYPDFNCLKCPGKFKSKCVLNAHIEKEHPGSAEEESTKQTLDREKSTKACSNCKKEFSSSSCLNRHLNGRPPYHEFKCPECSEKFRSKCLLIVHLKDDHQQSSEFEITYEYKIICPSCPKRFASNSLLTEHMVDIHPSHPLPISNQESGKNSCELCGKGFSSGRALTRHLDGRPPFRSLQCKFCPEKVKSKCRLSYHIEMEHVPTQTQNQQRACKLCNKQFDNENALKRHLNGKSPFQKLECFLCSAEKFPSKCQLKLHIKATHSDAEIPPQSDSSGDELQINTRTYTCSVLQCGKEFQDFTSLRQHKCSQANILARTKCNLCPKTFAESSRLKVHLRRGHKIKPPERNKIQPPAGPPYKCTECDTVSPNLLQWRLHHRDKHLAKEYICEVCSKAFTSPGRLKQHLIIAHDMDPENEMCIEGRISRLYKCKTCDKTFQSSSGLRKHEPHHTGMFICDKCPKQFPTKYSLKKHIEAKHMPNSKPLPLNYGSAPPYRCSYEGCDKMCSSMARFRFHFTMHSQDNMIRCSICDRGFWRKSVLDEHIAVTHRGERYHCFGCSRTFMTRAKCKLHMQKQNHQTREGIPYRRPVDSTNTKDVTNNALLLNKSMEHPGLNPLQMELG</sequence>
<reference evidence="6" key="1">
    <citation type="submission" date="2022-03" db="EMBL/GenBank/DDBJ databases">
        <authorList>
            <person name="Martin C."/>
        </authorList>
    </citation>
    <scope>NUCLEOTIDE SEQUENCE</scope>
</reference>
<evidence type="ECO:0000313" key="7">
    <source>
        <dbReference type="Proteomes" id="UP000749559"/>
    </source>
</evidence>
<dbReference type="AlphaFoldDB" id="A0A8J1TGE3"/>
<dbReference type="PANTHER" id="PTHR24379">
    <property type="entry name" value="KRAB AND ZINC FINGER DOMAIN-CONTAINING"/>
    <property type="match status" value="1"/>
</dbReference>
<keyword evidence="4" id="KW-0862">Zinc</keyword>
<dbReference type="SMART" id="SM00355">
    <property type="entry name" value="ZnF_C2H2"/>
    <property type="match status" value="21"/>
</dbReference>
<keyword evidence="3" id="KW-0863">Zinc-finger</keyword>
<keyword evidence="2" id="KW-0677">Repeat</keyword>
<evidence type="ECO:0000256" key="2">
    <source>
        <dbReference type="ARBA" id="ARBA00022737"/>
    </source>
</evidence>